<dbReference type="SUPFAM" id="SSF103039">
    <property type="entry name" value="CheC-like"/>
    <property type="match status" value="1"/>
</dbReference>
<dbReference type="GO" id="GO:0006935">
    <property type="term" value="P:chemotaxis"/>
    <property type="evidence" value="ECO:0007669"/>
    <property type="project" value="UniProtKB-KW"/>
</dbReference>
<dbReference type="Pfam" id="PF04509">
    <property type="entry name" value="CheC"/>
    <property type="match status" value="2"/>
</dbReference>
<evidence type="ECO:0000256" key="2">
    <source>
        <dbReference type="ARBA" id="ARBA00022801"/>
    </source>
</evidence>
<proteinExistence type="predicted"/>
<evidence type="ECO:0000313" key="4">
    <source>
        <dbReference type="EMBL" id="GGE65367.1"/>
    </source>
</evidence>
<organism evidence="4 5">
    <name type="scientific">Priestia taiwanensis</name>
    <dbReference type="NCBI Taxonomy" id="1347902"/>
    <lineage>
        <taxon>Bacteria</taxon>
        <taxon>Bacillati</taxon>
        <taxon>Bacillota</taxon>
        <taxon>Bacilli</taxon>
        <taxon>Bacillales</taxon>
        <taxon>Bacillaceae</taxon>
        <taxon>Priestia</taxon>
    </lineage>
</organism>
<protein>
    <submittedName>
        <fullName evidence="4">CheY-P phosphatase CheC</fullName>
    </submittedName>
</protein>
<dbReference type="GO" id="GO:0016787">
    <property type="term" value="F:hydrolase activity"/>
    <property type="evidence" value="ECO:0007669"/>
    <property type="project" value="UniProtKB-KW"/>
</dbReference>
<dbReference type="PANTHER" id="PTHR43693">
    <property type="entry name" value="PROTEIN PHOSPHATASE CHEZ"/>
    <property type="match status" value="1"/>
</dbReference>
<comment type="caution">
    <text evidence="4">The sequence shown here is derived from an EMBL/GenBank/DDBJ whole genome shotgun (WGS) entry which is preliminary data.</text>
</comment>
<accession>A0A917EP39</accession>
<evidence type="ECO:0000313" key="5">
    <source>
        <dbReference type="Proteomes" id="UP000605259"/>
    </source>
</evidence>
<name>A0A917EP39_9BACI</name>
<dbReference type="Proteomes" id="UP000605259">
    <property type="component" value="Unassembled WGS sequence"/>
</dbReference>
<gene>
    <name evidence="4" type="primary">cheC</name>
    <name evidence="4" type="ORF">GCM10007140_14430</name>
</gene>
<dbReference type="InterPro" id="IPR050992">
    <property type="entry name" value="CheZ_family_phosphatases"/>
</dbReference>
<dbReference type="CDD" id="cd17909">
    <property type="entry name" value="CheC_ClassI"/>
    <property type="match status" value="1"/>
</dbReference>
<keyword evidence="5" id="KW-1185">Reference proteome</keyword>
<feature type="domain" description="CheC-like protein" evidence="3">
    <location>
        <begin position="110"/>
        <end position="146"/>
    </location>
</feature>
<dbReference type="EMBL" id="BMFK01000001">
    <property type="protein sequence ID" value="GGE65367.1"/>
    <property type="molecule type" value="Genomic_DNA"/>
</dbReference>
<evidence type="ECO:0000256" key="1">
    <source>
        <dbReference type="ARBA" id="ARBA00022500"/>
    </source>
</evidence>
<dbReference type="Gene3D" id="3.40.1550.10">
    <property type="entry name" value="CheC-like"/>
    <property type="match status" value="1"/>
</dbReference>
<sequence>MDNNISPVHLDVLKEIGNIGAGNAATSLSQLLQKKIDMKVPSVRILSFNEMIESVGEAESVVVSVFLRLEGDITGNMYVLLTLEQATHFIKHLTSDNEFSFEQLNGSELSISALQELSNILAGSYLRALSDFSQLRLYPSVPELSIDMLGASLSHSLIELSQESDVVIMIDTTINEDVTGDSYNSHFLLMPDPESLRSIFRALGVE</sequence>
<dbReference type="InterPro" id="IPR028976">
    <property type="entry name" value="CheC-like_sf"/>
</dbReference>
<evidence type="ECO:0000259" key="3">
    <source>
        <dbReference type="Pfam" id="PF04509"/>
    </source>
</evidence>
<reference evidence="4" key="2">
    <citation type="submission" date="2020-09" db="EMBL/GenBank/DDBJ databases">
        <authorList>
            <person name="Sun Q."/>
            <person name="Zhou Y."/>
        </authorList>
    </citation>
    <scope>NUCLEOTIDE SEQUENCE</scope>
    <source>
        <strain evidence="4">CGMCC 1.12698</strain>
    </source>
</reference>
<dbReference type="AlphaFoldDB" id="A0A917EP39"/>
<reference evidence="4" key="1">
    <citation type="journal article" date="2014" name="Int. J. Syst. Evol. Microbiol.">
        <title>Complete genome sequence of Corynebacterium casei LMG S-19264T (=DSM 44701T), isolated from a smear-ripened cheese.</title>
        <authorList>
            <consortium name="US DOE Joint Genome Institute (JGI-PGF)"/>
            <person name="Walter F."/>
            <person name="Albersmeier A."/>
            <person name="Kalinowski J."/>
            <person name="Ruckert C."/>
        </authorList>
    </citation>
    <scope>NUCLEOTIDE SEQUENCE</scope>
    <source>
        <strain evidence="4">CGMCC 1.12698</strain>
    </source>
</reference>
<feature type="domain" description="CheC-like protein" evidence="3">
    <location>
        <begin position="9"/>
        <end position="43"/>
    </location>
</feature>
<dbReference type="PANTHER" id="PTHR43693:SF1">
    <property type="entry name" value="PROTEIN PHOSPHATASE CHEZ"/>
    <property type="match status" value="1"/>
</dbReference>
<dbReference type="InterPro" id="IPR007597">
    <property type="entry name" value="CheC"/>
</dbReference>
<dbReference type="RefSeq" id="WP_188387693.1">
    <property type="nucleotide sequence ID" value="NZ_BMFK01000001.1"/>
</dbReference>
<keyword evidence="2" id="KW-0378">Hydrolase</keyword>
<keyword evidence="1" id="KW-0145">Chemotaxis</keyword>